<dbReference type="InterPro" id="IPR036390">
    <property type="entry name" value="WH_DNA-bd_sf"/>
</dbReference>
<dbReference type="PRINTS" id="PR00037">
    <property type="entry name" value="HTHLACR"/>
</dbReference>
<dbReference type="SUPFAM" id="SSF100950">
    <property type="entry name" value="NagB/RpiA/CoA transferase-like"/>
    <property type="match status" value="1"/>
</dbReference>
<evidence type="ECO:0000259" key="4">
    <source>
        <dbReference type="PROSITE" id="PS51000"/>
    </source>
</evidence>
<dbReference type="AlphaFoldDB" id="A0A849AAK6"/>
<evidence type="ECO:0000256" key="2">
    <source>
        <dbReference type="ARBA" id="ARBA00023125"/>
    </source>
</evidence>
<accession>A0A849AAK6</accession>
<dbReference type="SMART" id="SM01134">
    <property type="entry name" value="DeoRC"/>
    <property type="match status" value="1"/>
</dbReference>
<name>A0A849AAK6_9ACTN</name>
<dbReference type="Gene3D" id="3.40.50.1360">
    <property type="match status" value="1"/>
</dbReference>
<dbReference type="Pfam" id="PF08220">
    <property type="entry name" value="HTH_DeoR"/>
    <property type="match status" value="1"/>
</dbReference>
<evidence type="ECO:0000313" key="6">
    <source>
        <dbReference type="Proteomes" id="UP000562984"/>
    </source>
</evidence>
<evidence type="ECO:0000313" key="5">
    <source>
        <dbReference type="EMBL" id="NNG36987.1"/>
    </source>
</evidence>
<dbReference type="PANTHER" id="PTHR30363:SF44">
    <property type="entry name" value="AGA OPERON TRANSCRIPTIONAL REPRESSOR-RELATED"/>
    <property type="match status" value="1"/>
</dbReference>
<dbReference type="InterPro" id="IPR036388">
    <property type="entry name" value="WH-like_DNA-bd_sf"/>
</dbReference>
<keyword evidence="3" id="KW-0804">Transcription</keyword>
<organism evidence="5 6">
    <name type="scientific">Nakamurella aerolata</name>
    <dbReference type="NCBI Taxonomy" id="1656892"/>
    <lineage>
        <taxon>Bacteria</taxon>
        <taxon>Bacillati</taxon>
        <taxon>Actinomycetota</taxon>
        <taxon>Actinomycetes</taxon>
        <taxon>Nakamurellales</taxon>
        <taxon>Nakamurellaceae</taxon>
        <taxon>Nakamurella</taxon>
    </lineage>
</organism>
<dbReference type="InterPro" id="IPR001034">
    <property type="entry name" value="DeoR_HTH"/>
</dbReference>
<dbReference type="InterPro" id="IPR050313">
    <property type="entry name" value="Carb_Metab_HTH_regulators"/>
</dbReference>
<dbReference type="EMBL" id="JABEND010000009">
    <property type="protein sequence ID" value="NNG36987.1"/>
    <property type="molecule type" value="Genomic_DNA"/>
</dbReference>
<dbReference type="PROSITE" id="PS00894">
    <property type="entry name" value="HTH_DEOR_1"/>
    <property type="match status" value="1"/>
</dbReference>
<reference evidence="5 6" key="1">
    <citation type="submission" date="2020-05" db="EMBL/GenBank/DDBJ databases">
        <title>Nakamurella sp. DB0629 isolated from air conditioner.</title>
        <authorList>
            <person name="Kim D.H."/>
            <person name="Kim D.-U."/>
        </authorList>
    </citation>
    <scope>NUCLEOTIDE SEQUENCE [LARGE SCALE GENOMIC DNA]</scope>
    <source>
        <strain evidence="5 6">DB0629</strain>
    </source>
</reference>
<dbReference type="InterPro" id="IPR018356">
    <property type="entry name" value="Tscrpt_reg_HTH_DeoR_CS"/>
</dbReference>
<dbReference type="GO" id="GO:0003677">
    <property type="term" value="F:DNA binding"/>
    <property type="evidence" value="ECO:0007669"/>
    <property type="project" value="UniProtKB-KW"/>
</dbReference>
<dbReference type="GO" id="GO:0003700">
    <property type="term" value="F:DNA-binding transcription factor activity"/>
    <property type="evidence" value="ECO:0007669"/>
    <property type="project" value="InterPro"/>
</dbReference>
<keyword evidence="6" id="KW-1185">Reference proteome</keyword>
<dbReference type="RefSeq" id="WP_171200690.1">
    <property type="nucleotide sequence ID" value="NZ_JABEND010000009.1"/>
</dbReference>
<dbReference type="Gene3D" id="1.10.10.10">
    <property type="entry name" value="Winged helix-like DNA-binding domain superfamily/Winged helix DNA-binding domain"/>
    <property type="match status" value="1"/>
</dbReference>
<evidence type="ECO:0000256" key="1">
    <source>
        <dbReference type="ARBA" id="ARBA00023015"/>
    </source>
</evidence>
<feature type="domain" description="HTH deoR-type" evidence="4">
    <location>
        <begin position="6"/>
        <end position="61"/>
    </location>
</feature>
<dbReference type="Pfam" id="PF00455">
    <property type="entry name" value="DeoRC"/>
    <property type="match status" value="1"/>
</dbReference>
<proteinExistence type="predicted"/>
<evidence type="ECO:0000256" key="3">
    <source>
        <dbReference type="ARBA" id="ARBA00023163"/>
    </source>
</evidence>
<gene>
    <name evidence="5" type="ORF">HKD39_14980</name>
</gene>
<dbReference type="SUPFAM" id="SSF46785">
    <property type="entry name" value="Winged helix' DNA-binding domain"/>
    <property type="match status" value="1"/>
</dbReference>
<dbReference type="PROSITE" id="PS51000">
    <property type="entry name" value="HTH_DEOR_2"/>
    <property type="match status" value="1"/>
</dbReference>
<dbReference type="Proteomes" id="UP000562984">
    <property type="component" value="Unassembled WGS sequence"/>
</dbReference>
<dbReference type="InterPro" id="IPR014036">
    <property type="entry name" value="DeoR-like_C"/>
</dbReference>
<dbReference type="SMART" id="SM00420">
    <property type="entry name" value="HTH_DEOR"/>
    <property type="match status" value="1"/>
</dbReference>
<keyword evidence="2" id="KW-0238">DNA-binding</keyword>
<dbReference type="PANTHER" id="PTHR30363">
    <property type="entry name" value="HTH-TYPE TRANSCRIPTIONAL REGULATOR SRLR-RELATED"/>
    <property type="match status" value="1"/>
</dbReference>
<keyword evidence="1" id="KW-0805">Transcription regulation</keyword>
<dbReference type="InterPro" id="IPR037171">
    <property type="entry name" value="NagB/RpiA_transferase-like"/>
</dbReference>
<protein>
    <submittedName>
        <fullName evidence="5">DeoR/GlpR transcriptional regulator</fullName>
    </submittedName>
</protein>
<comment type="caution">
    <text evidence="5">The sequence shown here is derived from an EMBL/GenBank/DDBJ whole genome shotgun (WGS) entry which is preliminary data.</text>
</comment>
<sequence>MPSVDEFDRAQAILTDLDRFGRVQVADLARRFGVSTVTVRKDLDELERRSALRRVRGGAVSAGGTDEGAFDMRLRHSTNAKRAIAQAVAPLVRHGDVIAMDSSTTCYFLAQELLDRRHLVVVTNGLRVAEMFLERSSAMVLMPGGVLRRSSQSMVGPIGDVLAGRGRIDHGFFGVVGLSPELGLLDMVVEEAQAKSGMVAACNEVYALFDSSKLGRFAPHPFAALDRVTALYTDEGARSAAGQWRERGIRMELVAVPGSAAGTVRAAGGVS</sequence>